<evidence type="ECO:0000256" key="6">
    <source>
        <dbReference type="SAM" id="Phobius"/>
    </source>
</evidence>
<feature type="transmembrane region" description="Helical" evidence="6">
    <location>
        <begin position="382"/>
        <end position="406"/>
    </location>
</feature>
<evidence type="ECO:0000259" key="7">
    <source>
        <dbReference type="Pfam" id="PF03176"/>
    </source>
</evidence>
<dbReference type="Proteomes" id="UP001462961">
    <property type="component" value="Unassembled WGS sequence"/>
</dbReference>
<feature type="transmembrane region" description="Helical" evidence="6">
    <location>
        <begin position="742"/>
        <end position="768"/>
    </location>
</feature>
<dbReference type="EMBL" id="CP015958">
    <property type="protein sequence ID" value="QLB63853.1"/>
    <property type="molecule type" value="Genomic_DNA"/>
</dbReference>
<organism evidence="9 10">
    <name type="scientific">Paraburkholderia caribensis</name>
    <dbReference type="NCBI Taxonomy" id="75105"/>
    <lineage>
        <taxon>Bacteria</taxon>
        <taxon>Pseudomonadati</taxon>
        <taxon>Pseudomonadota</taxon>
        <taxon>Betaproteobacteria</taxon>
        <taxon>Burkholderiales</taxon>
        <taxon>Burkholderiaceae</taxon>
        <taxon>Paraburkholderia</taxon>
    </lineage>
</organism>
<evidence type="ECO:0000313" key="10">
    <source>
        <dbReference type="Proteomes" id="UP000509548"/>
    </source>
</evidence>
<keyword evidence="2" id="KW-1003">Cell membrane</keyword>
<evidence type="ECO:0000256" key="4">
    <source>
        <dbReference type="ARBA" id="ARBA00022989"/>
    </source>
</evidence>
<dbReference type="Proteomes" id="UP000509548">
    <property type="component" value="Chromosome 1"/>
</dbReference>
<comment type="subcellular location">
    <subcellularLocation>
        <location evidence="1">Cell membrane</location>
        <topology evidence="1">Multi-pass membrane protein</topology>
    </subcellularLocation>
</comment>
<feature type="transmembrane region" description="Helical" evidence="6">
    <location>
        <begin position="710"/>
        <end position="730"/>
    </location>
</feature>
<dbReference type="InterPro" id="IPR004869">
    <property type="entry name" value="MMPL_dom"/>
</dbReference>
<reference evidence="9 10" key="1">
    <citation type="journal article" date="2014" name="Genome Announc.">
        <title>Draft Genome Sequence of the Haloacid-Degrading Burkholderia caribensis Strain MBA4.</title>
        <authorList>
            <person name="Pan Y."/>
            <person name="Kong K.F."/>
            <person name="Tsang J.S."/>
        </authorList>
    </citation>
    <scope>NUCLEOTIDE SEQUENCE [LARGE SCALE GENOMIC DNA]</scope>
    <source>
        <strain evidence="9 10">852011</strain>
    </source>
</reference>
<keyword evidence="4 6" id="KW-1133">Transmembrane helix</keyword>
<feature type="transmembrane region" description="Helical" evidence="6">
    <location>
        <begin position="314"/>
        <end position="335"/>
    </location>
</feature>
<keyword evidence="3 6" id="KW-0812">Transmembrane</keyword>
<dbReference type="GO" id="GO:0005886">
    <property type="term" value="C:plasma membrane"/>
    <property type="evidence" value="ECO:0007669"/>
    <property type="project" value="UniProtKB-SubCell"/>
</dbReference>
<reference evidence="9" key="2">
    <citation type="submission" date="2016-06" db="EMBL/GenBank/DDBJ databases">
        <authorList>
            <person name="Huang P."/>
            <person name="Jiang X."/>
            <person name="Liu X."/>
        </authorList>
    </citation>
    <scope>NUCLEOTIDE SEQUENCE</scope>
    <source>
        <strain evidence="9">852011</strain>
    </source>
</reference>
<gene>
    <name evidence="9" type="ORF">A9O66_05115</name>
    <name evidence="8" type="ORF">VOI32_29720</name>
</gene>
<dbReference type="Gene3D" id="1.20.1640.10">
    <property type="entry name" value="Multidrug efflux transporter AcrB transmembrane domain"/>
    <property type="match status" value="2"/>
</dbReference>
<feature type="domain" description="Membrane transport protein MMPL" evidence="7">
    <location>
        <begin position="646"/>
        <end position="789"/>
    </location>
</feature>
<dbReference type="InterPro" id="IPR050545">
    <property type="entry name" value="Mycobact_MmpL"/>
</dbReference>
<proteinExistence type="predicted"/>
<feature type="transmembrane region" description="Helical" evidence="6">
    <location>
        <begin position="684"/>
        <end position="704"/>
    </location>
</feature>
<feature type="transmembrane region" description="Helical" evidence="6">
    <location>
        <begin position="356"/>
        <end position="376"/>
    </location>
</feature>
<evidence type="ECO:0000256" key="5">
    <source>
        <dbReference type="ARBA" id="ARBA00023136"/>
    </source>
</evidence>
<evidence type="ECO:0000313" key="9">
    <source>
        <dbReference type="EMBL" id="QLB63853.1"/>
    </source>
</evidence>
<dbReference type="SUPFAM" id="SSF82866">
    <property type="entry name" value="Multidrug efflux transporter AcrB transmembrane domain"/>
    <property type="match status" value="2"/>
</dbReference>
<evidence type="ECO:0000256" key="2">
    <source>
        <dbReference type="ARBA" id="ARBA00022475"/>
    </source>
</evidence>
<keyword evidence="11" id="KW-1185">Reference proteome</keyword>
<keyword evidence="5 6" id="KW-0472">Membrane</keyword>
<sequence>MLMARQWTKTQLWGIRAAWLALALVASLYCVFRFMGPSPLETNLLALLPATEADPVAEKAVDTLANALGDRTVFLVTDKDDARAKAAAKQFGAALQKSGAFASVTAELPPFDMSQIGGLYMPYRFGLLTREDRDAIASNTASLHDALLQRLYNPVRGPLATQLADDPFGWLEHFLSGLPLATSNLDLEDNMLVAHRGDLTSVLVVTTLPGSAYESQTQRAVLSAVAQAQASLKTGYPDASIARTGAVFYAESARSASEREVHLIGVASACGIALLMLWVFRSPRLLLFGFVSTALGIVCALAVTMLVFGKLHLLTLVFGASLIGEAVDYSIQYFVVYLGAQRGWNARQGARSVRPALTVALATSLLGYAILAWVPFPALKQIACFAIAGICTAFASVLWLLPVLLVKGPKHAQRRLFLRAATLLERWHAVIGGRRAWIVAGVLVLIAIPGWLRLTSDDDIHLLIQRDPALVAQEDQVRNAIGVDNTAQFFVVRGPSQETVLQRAEALGAKLDALSGAQAVNGWQSVTQFVPSAQRQAGARNVLAQHVFDDPAALRSMLLQAGFRDEVADAWLAAYAKSNPAPLTVERWLAAPWSQPYRHLWLGAVDARGEHGYAAIVIPQRVTPQNVAALIEAAHSVDGVVFVDKAASVSKLFGAYRIDSGIWLAGALLLVLILLMVRYTPRGGIATTLPVLLAIGVTLAAFGYARVPLNLFNCLALMLVLGVGANYAVFLREGCLRDHADLGAVWTGVLLSAATTLLSFGMLGLSAMPALKSFGATLALGILVSVLLAPIGMPPGRRRVA</sequence>
<feature type="domain" description="Membrane transport protein MMPL" evidence="7">
    <location>
        <begin position="200"/>
        <end position="426"/>
    </location>
</feature>
<dbReference type="AlphaFoldDB" id="A0A9Q6S3E5"/>
<dbReference type="EMBL" id="JAYLVJ010000047">
    <property type="protein sequence ID" value="MEO1758103.1"/>
    <property type="molecule type" value="Genomic_DNA"/>
</dbReference>
<evidence type="ECO:0000256" key="3">
    <source>
        <dbReference type="ARBA" id="ARBA00022692"/>
    </source>
</evidence>
<reference evidence="8 11" key="3">
    <citation type="submission" date="2024-01" db="EMBL/GenBank/DDBJ databases">
        <title>The diversity of rhizobia nodulating Mimosa spp. in eleven states of Brazil covering several biomes is determined by host plant, location, and edaphic factors.</title>
        <authorList>
            <person name="Rouws L."/>
            <person name="Barauna A."/>
            <person name="Beukes C."/>
            <person name="De Faria S.M."/>
            <person name="Gross E."/>
            <person name="Dos Reis Junior F.B."/>
            <person name="Simon M."/>
            <person name="Maluk M."/>
            <person name="Odee D.W."/>
            <person name="Kenicer G."/>
            <person name="Young J.P.W."/>
            <person name="Reis V.M."/>
            <person name="Zilli J."/>
            <person name="James E.K."/>
        </authorList>
    </citation>
    <scope>NUCLEOTIDE SEQUENCE [LARGE SCALE GENOMIC DNA]</scope>
    <source>
        <strain evidence="8 11">JHI1651</strain>
    </source>
</reference>
<dbReference type="PANTHER" id="PTHR33406:SF13">
    <property type="entry name" value="MEMBRANE PROTEIN YDFJ"/>
    <property type="match status" value="1"/>
</dbReference>
<protein>
    <submittedName>
        <fullName evidence="8">MMPL family transporter</fullName>
    </submittedName>
</protein>
<feature type="transmembrane region" description="Helical" evidence="6">
    <location>
        <begin position="774"/>
        <end position="793"/>
    </location>
</feature>
<evidence type="ECO:0000313" key="8">
    <source>
        <dbReference type="EMBL" id="MEO1758103.1"/>
    </source>
</evidence>
<evidence type="ECO:0000313" key="11">
    <source>
        <dbReference type="Proteomes" id="UP001462961"/>
    </source>
</evidence>
<feature type="transmembrane region" description="Helical" evidence="6">
    <location>
        <begin position="436"/>
        <end position="454"/>
    </location>
</feature>
<dbReference type="Pfam" id="PF03176">
    <property type="entry name" value="MMPL"/>
    <property type="match status" value="2"/>
</dbReference>
<dbReference type="PANTHER" id="PTHR33406">
    <property type="entry name" value="MEMBRANE PROTEIN MJ1562-RELATED"/>
    <property type="match status" value="1"/>
</dbReference>
<name>A0A9Q6S3E5_9BURK</name>
<evidence type="ECO:0000256" key="1">
    <source>
        <dbReference type="ARBA" id="ARBA00004651"/>
    </source>
</evidence>
<dbReference type="RefSeq" id="WP_054934044.1">
    <property type="nucleotide sequence ID" value="NZ_CADFFV010000048.1"/>
</dbReference>
<feature type="transmembrane region" description="Helical" evidence="6">
    <location>
        <begin position="287"/>
        <end position="308"/>
    </location>
</feature>
<accession>A0A9Q6S3E5</accession>
<feature type="transmembrane region" description="Helical" evidence="6">
    <location>
        <begin position="261"/>
        <end position="280"/>
    </location>
</feature>
<feature type="transmembrane region" description="Helical" evidence="6">
    <location>
        <begin position="660"/>
        <end position="677"/>
    </location>
</feature>